<keyword evidence="9" id="KW-1185">Reference proteome</keyword>
<evidence type="ECO:0000313" key="8">
    <source>
        <dbReference type="EMBL" id="ADZ84365.1"/>
    </source>
</evidence>
<dbReference type="PANTHER" id="PTHR12677">
    <property type="entry name" value="GOLGI APPARATUS MEMBRANE PROTEIN TVP38-RELATED"/>
    <property type="match status" value="1"/>
</dbReference>
<feature type="transmembrane region" description="Helical" evidence="6">
    <location>
        <begin position="89"/>
        <end position="109"/>
    </location>
</feature>
<dbReference type="PANTHER" id="PTHR12677:SF49">
    <property type="entry name" value="TVP38_TMEM64 FAMILY MEMBRANE PROTEIN"/>
    <property type="match status" value="1"/>
</dbReference>
<dbReference type="EMBL" id="CP002582">
    <property type="protein sequence ID" value="ADZ84365.1"/>
    <property type="molecule type" value="Genomic_DNA"/>
</dbReference>
<reference evidence="8 9" key="1">
    <citation type="journal article" date="2011" name="J. Bacteriol.">
        <title>Complete genome sequence of the cellulose-degrading bacterium Cellulosilyticum lentocellum.</title>
        <authorList>
            <consortium name="US DOE Joint Genome Institute"/>
            <person name="Miller D.A."/>
            <person name="Suen G."/>
            <person name="Bruce D."/>
            <person name="Copeland A."/>
            <person name="Cheng J.F."/>
            <person name="Detter C."/>
            <person name="Goodwin L.A."/>
            <person name="Han C.S."/>
            <person name="Hauser L.J."/>
            <person name="Land M.L."/>
            <person name="Lapidus A."/>
            <person name="Lucas S."/>
            <person name="Meincke L."/>
            <person name="Pitluck S."/>
            <person name="Tapia R."/>
            <person name="Teshima H."/>
            <person name="Woyke T."/>
            <person name="Fox B.G."/>
            <person name="Angert E.R."/>
            <person name="Currie C.R."/>
        </authorList>
    </citation>
    <scope>NUCLEOTIDE SEQUENCE [LARGE SCALE GENOMIC DNA]</scope>
    <source>
        <strain evidence="9">ATCC 49066 / DSM 5427 / NCIMB 11756 / RHM5</strain>
    </source>
</reference>
<dbReference type="Proteomes" id="UP000008467">
    <property type="component" value="Chromosome"/>
</dbReference>
<feature type="transmembrane region" description="Helical" evidence="6">
    <location>
        <begin position="50"/>
        <end position="82"/>
    </location>
</feature>
<accession>F2JJ72</accession>
<comment type="subcellular location">
    <subcellularLocation>
        <location evidence="1 6">Cell membrane</location>
        <topology evidence="1 6">Multi-pass membrane protein</topology>
    </subcellularLocation>
</comment>
<dbReference type="eggNOG" id="COG0398">
    <property type="taxonomic scope" value="Bacteria"/>
</dbReference>
<feature type="transmembrane region" description="Helical" evidence="6">
    <location>
        <begin position="172"/>
        <end position="194"/>
    </location>
</feature>
<evidence type="ECO:0000256" key="3">
    <source>
        <dbReference type="ARBA" id="ARBA00022692"/>
    </source>
</evidence>
<evidence type="ECO:0000256" key="4">
    <source>
        <dbReference type="ARBA" id="ARBA00022989"/>
    </source>
</evidence>
<proteinExistence type="inferred from homology"/>
<organism evidence="8 9">
    <name type="scientific">Cellulosilyticum lentocellum (strain ATCC 49066 / DSM 5427 / NCIMB 11756 / RHM5)</name>
    <name type="common">Clostridium lentocellum</name>
    <dbReference type="NCBI Taxonomy" id="642492"/>
    <lineage>
        <taxon>Bacteria</taxon>
        <taxon>Bacillati</taxon>
        <taxon>Bacillota</taxon>
        <taxon>Clostridia</taxon>
        <taxon>Lachnospirales</taxon>
        <taxon>Cellulosilyticaceae</taxon>
        <taxon>Cellulosilyticum</taxon>
    </lineage>
</organism>
<evidence type="ECO:0000256" key="1">
    <source>
        <dbReference type="ARBA" id="ARBA00004651"/>
    </source>
</evidence>
<dbReference type="InterPro" id="IPR032816">
    <property type="entry name" value="VTT_dom"/>
</dbReference>
<feature type="transmembrane region" description="Helical" evidence="6">
    <location>
        <begin position="139"/>
        <end position="160"/>
    </location>
</feature>
<dbReference type="Pfam" id="PF09335">
    <property type="entry name" value="VTT_dom"/>
    <property type="match status" value="1"/>
</dbReference>
<dbReference type="InterPro" id="IPR015414">
    <property type="entry name" value="TMEM64"/>
</dbReference>
<dbReference type="GO" id="GO:0005886">
    <property type="term" value="C:plasma membrane"/>
    <property type="evidence" value="ECO:0007669"/>
    <property type="project" value="UniProtKB-SubCell"/>
</dbReference>
<dbReference type="STRING" id="642492.Clole_2664"/>
<keyword evidence="2 6" id="KW-1003">Cell membrane</keyword>
<name>F2JJ72_CELLD</name>
<keyword evidence="5 6" id="KW-0472">Membrane</keyword>
<sequence length="202" mass="22486">MNEKIISKKVLRLISILGIVATILAIIYGYQKGIFTSTDRLQAAVKEAGIWGPLLFIGIQIVQVVVPIIPGGITCVAGVVIFGPLEGFLYNYIGIVIGSIINFALARSYGQTFIRSMVSEKLYEKYIGWLSERERFDKLFALAIFFPVAPDDFLCMLAGLTKMTYKKFTTIILLGKPAALMAYSFSLTAVLQFVTRYVTRYL</sequence>
<evidence type="ECO:0000256" key="2">
    <source>
        <dbReference type="ARBA" id="ARBA00022475"/>
    </source>
</evidence>
<evidence type="ECO:0000256" key="5">
    <source>
        <dbReference type="ARBA" id="ARBA00023136"/>
    </source>
</evidence>
<keyword evidence="4 6" id="KW-1133">Transmembrane helix</keyword>
<evidence type="ECO:0000256" key="6">
    <source>
        <dbReference type="RuleBase" id="RU366058"/>
    </source>
</evidence>
<comment type="similarity">
    <text evidence="6">Belongs to the TVP38/TMEM64 family.</text>
</comment>
<evidence type="ECO:0000313" key="9">
    <source>
        <dbReference type="Proteomes" id="UP000008467"/>
    </source>
</evidence>
<dbReference type="KEGG" id="cle:Clole_2664"/>
<feature type="transmembrane region" description="Helical" evidence="6">
    <location>
        <begin position="12"/>
        <end position="30"/>
    </location>
</feature>
<keyword evidence="3 6" id="KW-0812">Transmembrane</keyword>
<feature type="domain" description="VTT" evidence="7">
    <location>
        <begin position="69"/>
        <end position="186"/>
    </location>
</feature>
<gene>
    <name evidence="8" type="ordered locus">Clole_2664</name>
</gene>
<dbReference type="AlphaFoldDB" id="F2JJ72"/>
<dbReference type="HOGENOM" id="CLU_038944_5_2_9"/>
<evidence type="ECO:0000259" key="7">
    <source>
        <dbReference type="Pfam" id="PF09335"/>
    </source>
</evidence>
<dbReference type="RefSeq" id="WP_013657658.1">
    <property type="nucleotide sequence ID" value="NC_015275.1"/>
</dbReference>
<protein>
    <recommendedName>
        <fullName evidence="6">TVP38/TMEM64 family membrane protein</fullName>
    </recommendedName>
</protein>